<sequence>MNVFHKQLAEQCGLDARALAEISAVESQYAAAYKQAEDVTNAAQLRILAAFQEEQVGDFHLHGSTGYGYGDIGRDKLEEVWARVFEAESALVRSNIVSGTHAIATVLFALLAPGDELISASGMPYDTLQTIIGETGNDPASLKAMGVRHTVVPLTPEGDIDDAAVLAAIGPKTKLVSLQRSRGYLWRPSLTIAQIRRIATLIHERFADIIVFVDNCYGEFVEDEEPLTAGADIIAGSLIKNPGGALAPRGGYIAGRKDLIRRAATRLTAPGIAFEVGSALDFNRPAFQGLFMAPLIVQQALKGAIFASAMLQNRGFAVSPTPAEKRTDIIQAVRFEREAPLLAFAEGIQAASPLEAYVHPEAAFLPGYDDAVIMAGGTFTQGSSIELSIDAPMRAPYIGYMQGGLSYAHVVYAVTLACRRLEEV</sequence>
<name>A0A1G6TUS5_PEPNI</name>
<dbReference type="Pfam" id="PF06838">
    <property type="entry name" value="Met_gamma_lyase"/>
    <property type="match status" value="1"/>
</dbReference>
<dbReference type="RefSeq" id="WP_091791249.1">
    <property type="nucleotide sequence ID" value="NZ_FNAF01000002.1"/>
</dbReference>
<dbReference type="GO" id="GO:0016829">
    <property type="term" value="F:lyase activity"/>
    <property type="evidence" value="ECO:0007669"/>
    <property type="project" value="UniProtKB-KW"/>
</dbReference>
<dbReference type="Proteomes" id="UP000198995">
    <property type="component" value="Unassembled WGS sequence"/>
</dbReference>
<organism evidence="1 2">
    <name type="scientific">Peptococcus niger</name>
    <dbReference type="NCBI Taxonomy" id="2741"/>
    <lineage>
        <taxon>Bacteria</taxon>
        <taxon>Bacillati</taxon>
        <taxon>Bacillota</taxon>
        <taxon>Clostridia</taxon>
        <taxon>Eubacteriales</taxon>
        <taxon>Peptococcaceae</taxon>
        <taxon>Peptococcus</taxon>
    </lineage>
</organism>
<dbReference type="Gene3D" id="3.90.1150.60">
    <property type="entry name" value="Methioning gamme-lyase, C-terminal domain"/>
    <property type="match status" value="1"/>
</dbReference>
<dbReference type="PANTHER" id="PTHR46658:SF1">
    <property type="entry name" value="CYS OR MET METABOLISM PYRIDOXAL-PHOSPHATE-DEPENDENT ENZYME"/>
    <property type="match status" value="1"/>
</dbReference>
<keyword evidence="1" id="KW-0456">Lyase</keyword>
<dbReference type="AlphaFoldDB" id="A0A1G6TUS5"/>
<keyword evidence="2" id="KW-1185">Reference proteome</keyword>
<dbReference type="SUPFAM" id="SSF53383">
    <property type="entry name" value="PLP-dependent transferases"/>
    <property type="match status" value="1"/>
</dbReference>
<dbReference type="InterPro" id="IPR015421">
    <property type="entry name" value="PyrdxlP-dep_Trfase_major"/>
</dbReference>
<dbReference type="InterPro" id="IPR015424">
    <property type="entry name" value="PyrdxlP-dep_Trfase"/>
</dbReference>
<accession>A0A1G6TUS5</accession>
<dbReference type="InterPro" id="IPR009651">
    <property type="entry name" value="Met_g_lyase_put"/>
</dbReference>
<gene>
    <name evidence="1" type="ORF">SAMN04489866_102246</name>
</gene>
<dbReference type="PANTHER" id="PTHR46658">
    <property type="entry name" value="CYS OR MET METABOLISM PYRIDOXAL-PHOSPHATE-DEPENDENT ENZYME"/>
    <property type="match status" value="1"/>
</dbReference>
<dbReference type="EMBL" id="FNAF01000002">
    <property type="protein sequence ID" value="SDD32843.1"/>
    <property type="molecule type" value="Genomic_DNA"/>
</dbReference>
<evidence type="ECO:0000313" key="2">
    <source>
        <dbReference type="Proteomes" id="UP000198995"/>
    </source>
</evidence>
<protein>
    <submittedName>
        <fullName evidence="1">Cystathionine beta-lyase family protein involved in aluminum resistance</fullName>
    </submittedName>
</protein>
<dbReference type="Gene3D" id="3.40.640.10">
    <property type="entry name" value="Type I PLP-dependent aspartate aminotransferase-like (Major domain)"/>
    <property type="match status" value="1"/>
</dbReference>
<dbReference type="OrthoDB" id="9764766at2"/>
<proteinExistence type="predicted"/>
<reference evidence="1 2" key="1">
    <citation type="submission" date="2016-10" db="EMBL/GenBank/DDBJ databases">
        <authorList>
            <person name="de Groot N.N."/>
        </authorList>
    </citation>
    <scope>NUCLEOTIDE SEQUENCE [LARGE SCALE GENOMIC DNA]</scope>
    <source>
        <strain evidence="1 2">DSM 20475</strain>
    </source>
</reference>
<evidence type="ECO:0000313" key="1">
    <source>
        <dbReference type="EMBL" id="SDD32843.1"/>
    </source>
</evidence>
<dbReference type="STRING" id="2741.SAMN04489866_102246"/>